<evidence type="ECO:0008006" key="3">
    <source>
        <dbReference type="Google" id="ProtNLM"/>
    </source>
</evidence>
<gene>
    <name evidence="1" type="ORF">C1645_824445</name>
</gene>
<reference evidence="1 2" key="1">
    <citation type="submission" date="2018-06" db="EMBL/GenBank/DDBJ databases">
        <title>Comparative genomics reveals the genomic features of Rhizophagus irregularis, R. cerebriforme, R. diaphanum and Gigaspora rosea, and their symbiotic lifestyle signature.</title>
        <authorList>
            <person name="Morin E."/>
            <person name="San Clemente H."/>
            <person name="Chen E.C.H."/>
            <person name="De La Providencia I."/>
            <person name="Hainaut M."/>
            <person name="Kuo A."/>
            <person name="Kohler A."/>
            <person name="Murat C."/>
            <person name="Tang N."/>
            <person name="Roy S."/>
            <person name="Loubradou J."/>
            <person name="Henrissat B."/>
            <person name="Grigoriev I.V."/>
            <person name="Corradi N."/>
            <person name="Roux C."/>
            <person name="Martin F.M."/>
        </authorList>
    </citation>
    <scope>NUCLEOTIDE SEQUENCE [LARGE SCALE GENOMIC DNA]</scope>
    <source>
        <strain evidence="1 2">DAOM 227022</strain>
    </source>
</reference>
<comment type="caution">
    <text evidence="1">The sequence shown here is derived from an EMBL/GenBank/DDBJ whole genome shotgun (WGS) entry which is preliminary data.</text>
</comment>
<feature type="non-terminal residue" evidence="1">
    <location>
        <position position="124"/>
    </location>
</feature>
<accession>A0A397SUD6</accession>
<organism evidence="1 2">
    <name type="scientific">Glomus cerebriforme</name>
    <dbReference type="NCBI Taxonomy" id="658196"/>
    <lineage>
        <taxon>Eukaryota</taxon>
        <taxon>Fungi</taxon>
        <taxon>Fungi incertae sedis</taxon>
        <taxon>Mucoromycota</taxon>
        <taxon>Glomeromycotina</taxon>
        <taxon>Glomeromycetes</taxon>
        <taxon>Glomerales</taxon>
        <taxon>Glomeraceae</taxon>
        <taxon>Glomus</taxon>
    </lineage>
</organism>
<dbReference type="Proteomes" id="UP000265703">
    <property type="component" value="Unassembled WGS sequence"/>
</dbReference>
<protein>
    <recommendedName>
        <fullName evidence="3">BACK domain-containing protein</fullName>
    </recommendedName>
</protein>
<keyword evidence="2" id="KW-1185">Reference proteome</keyword>
<evidence type="ECO:0000313" key="1">
    <source>
        <dbReference type="EMBL" id="RIA89683.1"/>
    </source>
</evidence>
<evidence type="ECO:0000313" key="2">
    <source>
        <dbReference type="Proteomes" id="UP000265703"/>
    </source>
</evidence>
<name>A0A397SUD6_9GLOM</name>
<dbReference type="OrthoDB" id="6359816at2759"/>
<sequence>MGRNVEFKVRQYVYQTSFENDSLFELQKYCTDLISKEPDKIFKVLNFSLIPEKLLSLLQNNNLQMSVIQVWEYVLKWGLAQNPELPPDPTSFSKDDYDALKNTLQHFIPLIRFDNLTSKEFSDK</sequence>
<dbReference type="AlphaFoldDB" id="A0A397SUD6"/>
<proteinExistence type="predicted"/>
<dbReference type="EMBL" id="QKYT01000209">
    <property type="protein sequence ID" value="RIA89683.1"/>
    <property type="molecule type" value="Genomic_DNA"/>
</dbReference>